<dbReference type="InterPro" id="IPR029016">
    <property type="entry name" value="GAF-like_dom_sf"/>
</dbReference>
<dbReference type="Gene3D" id="3.30.450.40">
    <property type="match status" value="1"/>
</dbReference>
<keyword evidence="2" id="KW-0238">DNA-binding</keyword>
<sequence>MSSSHNTAVQPANNVIFHDPALAPVRGASDWLFDCADKLLRFPVDQAISLILSAMGETAAVDRAWMIEYRPDLLRFRNTHEWCRGKTTPYVKELQEVPTTLIAWLHRYMVKEKAVAIYNIHELPRSARAIQIEFIRQGDKSVLSVPVFCDDQLYGIIGFDTTVSYREWASAEVDALFQCARLIGYAKYGNGRGAHRAVLYEGQSPTLYLSMKGVVQGIQPEAILGVRSAGNYTEIWLANGSMVLDSRSLGMWVTLLPQKTFFRIHRTAVINALHVVEVDRSDRDRWLIRMRDMNRTWPVSRSYRKLLRERMGI</sequence>
<dbReference type="SMART" id="SM00850">
    <property type="entry name" value="LytTR"/>
    <property type="match status" value="1"/>
</dbReference>
<dbReference type="InterPro" id="IPR046947">
    <property type="entry name" value="LytR-like"/>
</dbReference>
<evidence type="ECO:0000259" key="1">
    <source>
        <dbReference type="PROSITE" id="PS50930"/>
    </source>
</evidence>
<dbReference type="RefSeq" id="WP_266124756.1">
    <property type="nucleotide sequence ID" value="NZ_JAJHNU010000001.1"/>
</dbReference>
<dbReference type="InterPro" id="IPR007492">
    <property type="entry name" value="LytTR_DNA-bd_dom"/>
</dbReference>
<reference evidence="2" key="1">
    <citation type="submission" date="2021-11" db="EMBL/GenBank/DDBJ databases">
        <title>Draft genome sequence of Alcaligenes endophyticus type strain CCUG 75668T.</title>
        <authorList>
            <person name="Salva-Serra F."/>
            <person name="Duran R.E."/>
            <person name="Seeger M."/>
            <person name="Moore E.R.B."/>
            <person name="Jaen-Luchoro D."/>
        </authorList>
    </citation>
    <scope>NUCLEOTIDE SEQUENCE</scope>
    <source>
        <strain evidence="2">CCUG 75668</strain>
    </source>
</reference>
<dbReference type="PROSITE" id="PS50930">
    <property type="entry name" value="HTH_LYTTR"/>
    <property type="match status" value="1"/>
</dbReference>
<gene>
    <name evidence="2" type="ORF">LMS43_07475</name>
</gene>
<comment type="caution">
    <text evidence="2">The sequence shown here is derived from an EMBL/GenBank/DDBJ whole genome shotgun (WGS) entry which is preliminary data.</text>
</comment>
<dbReference type="GO" id="GO:0003677">
    <property type="term" value="F:DNA binding"/>
    <property type="evidence" value="ECO:0007669"/>
    <property type="project" value="UniProtKB-KW"/>
</dbReference>
<name>A0ABT8EIK7_9BURK</name>
<feature type="domain" description="HTH LytTR-type" evidence="1">
    <location>
        <begin position="218"/>
        <end position="313"/>
    </location>
</feature>
<protein>
    <submittedName>
        <fullName evidence="2">LytTR family transcriptional regulator DNA-binding domain-containing protein</fullName>
    </submittedName>
</protein>
<accession>A0ABT8EIK7</accession>
<dbReference type="Pfam" id="PF01590">
    <property type="entry name" value="GAF"/>
    <property type="match status" value="1"/>
</dbReference>
<dbReference type="PANTHER" id="PTHR37299">
    <property type="entry name" value="TRANSCRIPTIONAL REGULATOR-RELATED"/>
    <property type="match status" value="1"/>
</dbReference>
<dbReference type="PANTHER" id="PTHR37299:SF1">
    <property type="entry name" value="STAGE 0 SPORULATION PROTEIN A HOMOLOG"/>
    <property type="match status" value="1"/>
</dbReference>
<organism evidence="2 3">
    <name type="scientific">Alcaligenes endophyticus</name>
    <dbReference type="NCBI Taxonomy" id="1929088"/>
    <lineage>
        <taxon>Bacteria</taxon>
        <taxon>Pseudomonadati</taxon>
        <taxon>Pseudomonadota</taxon>
        <taxon>Betaproteobacteria</taxon>
        <taxon>Burkholderiales</taxon>
        <taxon>Alcaligenaceae</taxon>
        <taxon>Alcaligenes</taxon>
    </lineage>
</organism>
<dbReference type="Proteomes" id="UP001168613">
    <property type="component" value="Unassembled WGS sequence"/>
</dbReference>
<keyword evidence="3" id="KW-1185">Reference proteome</keyword>
<dbReference type="EMBL" id="JAJHNU010000001">
    <property type="protein sequence ID" value="MDN4121125.1"/>
    <property type="molecule type" value="Genomic_DNA"/>
</dbReference>
<evidence type="ECO:0000313" key="3">
    <source>
        <dbReference type="Proteomes" id="UP001168613"/>
    </source>
</evidence>
<evidence type="ECO:0000313" key="2">
    <source>
        <dbReference type="EMBL" id="MDN4121125.1"/>
    </source>
</evidence>
<proteinExistence type="predicted"/>
<dbReference type="Gene3D" id="2.40.50.1020">
    <property type="entry name" value="LytTr DNA-binding domain"/>
    <property type="match status" value="1"/>
</dbReference>
<dbReference type="SUPFAM" id="SSF55781">
    <property type="entry name" value="GAF domain-like"/>
    <property type="match status" value="1"/>
</dbReference>
<dbReference type="Pfam" id="PF04397">
    <property type="entry name" value="LytTR"/>
    <property type="match status" value="1"/>
</dbReference>
<dbReference type="InterPro" id="IPR003018">
    <property type="entry name" value="GAF"/>
</dbReference>